<dbReference type="InterPro" id="IPR001453">
    <property type="entry name" value="MoaB/Mog_dom"/>
</dbReference>
<name>A0A221V2F6_9FLAO</name>
<dbReference type="InterPro" id="IPR036135">
    <property type="entry name" value="MoeA_linker/N_sf"/>
</dbReference>
<dbReference type="Gene3D" id="2.40.340.10">
    <property type="entry name" value="MoeA, C-terminal, domain IV"/>
    <property type="match status" value="1"/>
</dbReference>
<dbReference type="SUPFAM" id="SSF53218">
    <property type="entry name" value="Molybdenum cofactor biosynthesis proteins"/>
    <property type="match status" value="1"/>
</dbReference>
<dbReference type="Gene3D" id="3.90.105.10">
    <property type="entry name" value="Molybdopterin biosynthesis moea protein, domain 2"/>
    <property type="match status" value="1"/>
</dbReference>
<dbReference type="Pfam" id="PF03453">
    <property type="entry name" value="MoeA_N"/>
    <property type="match status" value="1"/>
</dbReference>
<dbReference type="KEGG" id="aalg:AREALGSMS7_04328"/>
<dbReference type="Gene3D" id="3.40.980.10">
    <property type="entry name" value="MoaB/Mog-like domain"/>
    <property type="match status" value="1"/>
</dbReference>
<dbReference type="GO" id="GO:0046872">
    <property type="term" value="F:metal ion binding"/>
    <property type="evidence" value="ECO:0007669"/>
    <property type="project" value="UniProtKB-UniRule"/>
</dbReference>
<reference evidence="8 9" key="1">
    <citation type="submission" date="2017-07" db="EMBL/GenBank/DDBJ databases">
        <title>Genome Sequence of Arenibacter algicola Strain SMS7 Isolated from a culture of the Diatom Skeletonema marinoi.</title>
        <authorList>
            <person name="Topel M."/>
            <person name="Pinder M.I.M."/>
            <person name="Johansson O.N."/>
            <person name="Kourtchenko O."/>
            <person name="Godhe A."/>
            <person name="Clarke A.K."/>
        </authorList>
    </citation>
    <scope>NUCLEOTIDE SEQUENCE [LARGE SCALE GENOMIC DNA]</scope>
    <source>
        <strain evidence="8 9">SMS7</strain>
    </source>
</reference>
<keyword evidence="6" id="KW-0500">Molybdenum</keyword>
<comment type="catalytic activity">
    <reaction evidence="5">
        <text>adenylyl-molybdopterin + molybdate = Mo-molybdopterin + AMP + H(+)</text>
        <dbReference type="Rhea" id="RHEA:35047"/>
        <dbReference type="ChEBI" id="CHEBI:15378"/>
        <dbReference type="ChEBI" id="CHEBI:36264"/>
        <dbReference type="ChEBI" id="CHEBI:62727"/>
        <dbReference type="ChEBI" id="CHEBI:71302"/>
        <dbReference type="ChEBI" id="CHEBI:456215"/>
        <dbReference type="EC" id="2.10.1.1"/>
    </reaction>
</comment>
<keyword evidence="6" id="KW-0460">Magnesium</keyword>
<dbReference type="Proteomes" id="UP000204551">
    <property type="component" value="Chromosome"/>
</dbReference>
<dbReference type="InterPro" id="IPR038987">
    <property type="entry name" value="MoeA-like"/>
</dbReference>
<dbReference type="eggNOG" id="COG0303">
    <property type="taxonomic scope" value="Bacteria"/>
</dbReference>
<dbReference type="EMBL" id="CP022515">
    <property type="protein sequence ID" value="ASO07730.1"/>
    <property type="molecule type" value="Genomic_DNA"/>
</dbReference>
<dbReference type="NCBIfam" id="TIGR00177">
    <property type="entry name" value="molyb_syn"/>
    <property type="match status" value="1"/>
</dbReference>
<evidence type="ECO:0000259" key="7">
    <source>
        <dbReference type="SMART" id="SM00852"/>
    </source>
</evidence>
<evidence type="ECO:0000256" key="4">
    <source>
        <dbReference type="ARBA" id="ARBA00023150"/>
    </source>
</evidence>
<dbReference type="SUPFAM" id="SSF63867">
    <property type="entry name" value="MoeA C-terminal domain-like"/>
    <property type="match status" value="1"/>
</dbReference>
<dbReference type="InterPro" id="IPR036688">
    <property type="entry name" value="MoeA_C_domain_IV_sf"/>
</dbReference>
<dbReference type="InterPro" id="IPR005110">
    <property type="entry name" value="MoeA_linker/N"/>
</dbReference>
<dbReference type="PANTHER" id="PTHR10192:SF5">
    <property type="entry name" value="GEPHYRIN"/>
    <property type="match status" value="1"/>
</dbReference>
<evidence type="ECO:0000256" key="2">
    <source>
        <dbReference type="ARBA" id="ARBA00005046"/>
    </source>
</evidence>
<dbReference type="AlphaFoldDB" id="A0A221V2F6"/>
<feature type="domain" description="MoaB/Mog" evidence="7">
    <location>
        <begin position="175"/>
        <end position="314"/>
    </location>
</feature>
<dbReference type="EC" id="2.10.1.1" evidence="6"/>
<dbReference type="SUPFAM" id="SSF63882">
    <property type="entry name" value="MoeA N-terminal region -like"/>
    <property type="match status" value="1"/>
</dbReference>
<dbReference type="RefSeq" id="WP_093979962.1">
    <property type="nucleotide sequence ID" value="NZ_CP022515.1"/>
</dbReference>
<evidence type="ECO:0000256" key="6">
    <source>
        <dbReference type="RuleBase" id="RU365090"/>
    </source>
</evidence>
<dbReference type="CDD" id="cd00887">
    <property type="entry name" value="MoeA"/>
    <property type="match status" value="1"/>
</dbReference>
<keyword evidence="4 6" id="KW-0501">Molybdenum cofactor biosynthesis</keyword>
<dbReference type="PROSITE" id="PS01079">
    <property type="entry name" value="MOCF_BIOSYNTHESIS_2"/>
    <property type="match status" value="1"/>
</dbReference>
<keyword evidence="6" id="KW-0479">Metal-binding</keyword>
<dbReference type="PANTHER" id="PTHR10192">
    <property type="entry name" value="MOLYBDOPTERIN BIOSYNTHESIS PROTEIN"/>
    <property type="match status" value="1"/>
</dbReference>
<evidence type="ECO:0000256" key="3">
    <source>
        <dbReference type="ARBA" id="ARBA00010763"/>
    </source>
</evidence>
<comment type="similarity">
    <text evidence="3 6">Belongs to the MoeA family.</text>
</comment>
<dbReference type="InterPro" id="IPR005111">
    <property type="entry name" value="MoeA_C_domain_IV"/>
</dbReference>
<dbReference type="GO" id="GO:0006777">
    <property type="term" value="P:Mo-molybdopterin cofactor biosynthetic process"/>
    <property type="evidence" value="ECO:0007669"/>
    <property type="project" value="UniProtKB-UniRule"/>
</dbReference>
<evidence type="ECO:0000256" key="5">
    <source>
        <dbReference type="ARBA" id="ARBA00047317"/>
    </source>
</evidence>
<dbReference type="InterPro" id="IPR036425">
    <property type="entry name" value="MoaB/Mog-like_dom_sf"/>
</dbReference>
<dbReference type="GO" id="GO:0005829">
    <property type="term" value="C:cytosol"/>
    <property type="evidence" value="ECO:0007669"/>
    <property type="project" value="TreeGrafter"/>
</dbReference>
<dbReference type="UniPathway" id="UPA00344"/>
<dbReference type="Gene3D" id="2.170.190.11">
    <property type="entry name" value="Molybdopterin biosynthesis moea protein, domain 3"/>
    <property type="match status" value="1"/>
</dbReference>
<gene>
    <name evidence="8" type="primary">moeA</name>
    <name evidence="8" type="ORF">AREALGSMS7_04328</name>
</gene>
<dbReference type="GO" id="GO:0061599">
    <property type="term" value="F:molybdopterin molybdotransferase activity"/>
    <property type="evidence" value="ECO:0007669"/>
    <property type="project" value="UniProtKB-UniRule"/>
</dbReference>
<dbReference type="SMART" id="SM00852">
    <property type="entry name" value="MoCF_biosynth"/>
    <property type="match status" value="1"/>
</dbReference>
<protein>
    <recommendedName>
        <fullName evidence="6">Molybdopterin molybdenumtransferase</fullName>
        <ecNumber evidence="6">2.10.1.1</ecNumber>
    </recommendedName>
</protein>
<evidence type="ECO:0000256" key="1">
    <source>
        <dbReference type="ARBA" id="ARBA00002901"/>
    </source>
</evidence>
<sequence>MISFKDAYHKVLALYQDFGLEQIPLETAMGRVLAEDIVADRNFPPFNRATKDGIAINYDAIENGLTSFKIEGVLAAGMPSQQLKDTSNCLEIMTGAVVPNNADTVVMYEHLIIENGAATLTKNPNRGQDIHLDGSDQKKGDLVLKKHCILSASEIGVLAAVGKASVKVRKLPKVAIVSTGNELVEVEEIPLPHQIRKSNIHTLYAALSEEGIVPTKLHLPDEKASIKKALDNTLKEHKAVLLSGGVSKGKFDFLPPVLEELGVEKIFHGVYQRPGKPFWFGIQRETKTVVFSFPGNPVSTFANYNVYFKDWLRRSLGLPLPKIDVILKEAVAVKGDLTLLLRVKIMFNRGHLVATLVKENGSGDLCSLVNTDGFIVLEPKIDAYEVGELVPFVPTRDLL</sequence>
<keyword evidence="6 8" id="KW-0808">Transferase</keyword>
<comment type="pathway">
    <text evidence="2 6">Cofactor biosynthesis; molybdopterin biosynthesis.</text>
</comment>
<dbReference type="Pfam" id="PF03454">
    <property type="entry name" value="MoeA_C"/>
    <property type="match status" value="1"/>
</dbReference>
<proteinExistence type="inferred from homology"/>
<dbReference type="STRING" id="616991.GCA_000733925_02515"/>
<comment type="cofactor">
    <cofactor evidence="6">
        <name>Mg(2+)</name>
        <dbReference type="ChEBI" id="CHEBI:18420"/>
    </cofactor>
</comment>
<dbReference type="InterPro" id="IPR008284">
    <property type="entry name" value="MoCF_biosynth_CS"/>
</dbReference>
<comment type="function">
    <text evidence="1 6">Catalyzes the insertion of molybdate into adenylated molybdopterin with the concomitant release of AMP.</text>
</comment>
<dbReference type="Pfam" id="PF00994">
    <property type="entry name" value="MoCF_biosynth"/>
    <property type="match status" value="1"/>
</dbReference>
<evidence type="ECO:0000313" key="9">
    <source>
        <dbReference type="Proteomes" id="UP000204551"/>
    </source>
</evidence>
<evidence type="ECO:0000313" key="8">
    <source>
        <dbReference type="EMBL" id="ASO07730.1"/>
    </source>
</evidence>
<organism evidence="8 9">
    <name type="scientific">Arenibacter algicola</name>
    <dbReference type="NCBI Taxonomy" id="616991"/>
    <lineage>
        <taxon>Bacteria</taxon>
        <taxon>Pseudomonadati</taxon>
        <taxon>Bacteroidota</taxon>
        <taxon>Flavobacteriia</taxon>
        <taxon>Flavobacteriales</taxon>
        <taxon>Flavobacteriaceae</taxon>
        <taxon>Arenibacter</taxon>
    </lineage>
</organism>
<accession>A0A221V2F6</accession>